<dbReference type="AlphaFoldDB" id="A0A1M4WSI4"/>
<dbReference type="InterPro" id="IPR004038">
    <property type="entry name" value="Ribosomal_eL8/eL30/eS12/Gad45"/>
</dbReference>
<accession>A0A1M4WSI4</accession>
<dbReference type="Pfam" id="PF01248">
    <property type="entry name" value="Ribosomal_L7Ae"/>
    <property type="match status" value="1"/>
</dbReference>
<dbReference type="RefSeq" id="WP_073342080.1">
    <property type="nucleotide sequence ID" value="NZ_FQVH01000006.1"/>
</dbReference>
<dbReference type="EMBL" id="FQVH01000006">
    <property type="protein sequence ID" value="SHE84189.1"/>
    <property type="molecule type" value="Genomic_DNA"/>
</dbReference>
<evidence type="ECO:0000259" key="1">
    <source>
        <dbReference type="Pfam" id="PF01248"/>
    </source>
</evidence>
<dbReference type="GO" id="GO:0005840">
    <property type="term" value="C:ribosome"/>
    <property type="evidence" value="ECO:0007669"/>
    <property type="project" value="UniProtKB-KW"/>
</dbReference>
<keyword evidence="3" id="KW-1185">Reference proteome</keyword>
<protein>
    <submittedName>
        <fullName evidence="2">Ribosomal protein L7Ae</fullName>
    </submittedName>
</protein>
<keyword evidence="2" id="KW-0687">Ribonucleoprotein</keyword>
<dbReference type="SUPFAM" id="SSF55315">
    <property type="entry name" value="L30e-like"/>
    <property type="match status" value="1"/>
</dbReference>
<sequence length="105" mass="11588">MIKLVNNQRIYSLLGLAQRAGRIKSGIFLSRQAILKKKAKIVIVAEDAANNTVRQIITLCKRYEIPVFVYGKKEELGSCLGKGERSVLCVTDSGFAEAIYKALKG</sequence>
<evidence type="ECO:0000313" key="3">
    <source>
        <dbReference type="Proteomes" id="UP000184088"/>
    </source>
</evidence>
<feature type="domain" description="Ribosomal protein eL8/eL30/eS12/Gadd45" evidence="1">
    <location>
        <begin position="9"/>
        <end position="97"/>
    </location>
</feature>
<organism evidence="2 3">
    <name type="scientific">Caldanaerobius fijiensis DSM 17918</name>
    <dbReference type="NCBI Taxonomy" id="1121256"/>
    <lineage>
        <taxon>Bacteria</taxon>
        <taxon>Bacillati</taxon>
        <taxon>Bacillota</taxon>
        <taxon>Clostridia</taxon>
        <taxon>Thermoanaerobacterales</taxon>
        <taxon>Thermoanaerobacteraceae</taxon>
        <taxon>Caldanaerobius</taxon>
    </lineage>
</organism>
<gene>
    <name evidence="2" type="ORF">SAMN02746089_00893</name>
</gene>
<dbReference type="OrthoDB" id="9794863at2"/>
<proteinExistence type="predicted"/>
<reference evidence="2 3" key="1">
    <citation type="submission" date="2016-11" db="EMBL/GenBank/DDBJ databases">
        <authorList>
            <person name="Jaros S."/>
            <person name="Januszkiewicz K."/>
            <person name="Wedrychowicz H."/>
        </authorList>
    </citation>
    <scope>NUCLEOTIDE SEQUENCE [LARGE SCALE GENOMIC DNA]</scope>
    <source>
        <strain evidence="2 3">DSM 17918</strain>
    </source>
</reference>
<dbReference type="STRING" id="1121256.SAMN02746089_00893"/>
<dbReference type="InterPro" id="IPR029064">
    <property type="entry name" value="Ribosomal_eL30-like_sf"/>
</dbReference>
<dbReference type="Proteomes" id="UP000184088">
    <property type="component" value="Unassembled WGS sequence"/>
</dbReference>
<evidence type="ECO:0000313" key="2">
    <source>
        <dbReference type="EMBL" id="SHE84189.1"/>
    </source>
</evidence>
<dbReference type="Gene3D" id="3.30.1330.30">
    <property type="match status" value="1"/>
</dbReference>
<name>A0A1M4WSI4_9THEO</name>
<keyword evidence="2" id="KW-0689">Ribosomal protein</keyword>